<reference evidence="3 7" key="3">
    <citation type="submission" date="2019-07" db="EMBL/GenBank/DDBJ databases">
        <title>Whole genome shotgun sequence of Kocuria flava NBRC 107626.</title>
        <authorList>
            <person name="Hosoyama A."/>
            <person name="Uohara A."/>
            <person name="Ohji S."/>
            <person name="Ichikawa N."/>
        </authorList>
    </citation>
    <scope>NUCLEOTIDE SEQUENCE [LARGE SCALE GENOMIC DNA]</scope>
    <source>
        <strain evidence="3 7">NBRC 107626</strain>
    </source>
</reference>
<evidence type="ECO:0000313" key="6">
    <source>
        <dbReference type="Proteomes" id="UP000234632"/>
    </source>
</evidence>
<dbReference type="Proteomes" id="UP000234632">
    <property type="component" value="Unassembled WGS sequence"/>
</dbReference>
<keyword evidence="7" id="KW-1185">Reference proteome</keyword>
<dbReference type="EMBL" id="LOMZ01000001">
    <property type="protein sequence ID" value="PLC12200.1"/>
    <property type="molecule type" value="Genomic_DNA"/>
</dbReference>
<name>A0A0U3GKM8_9MICC</name>
<dbReference type="Proteomes" id="UP000321155">
    <property type="component" value="Unassembled WGS sequence"/>
</dbReference>
<evidence type="ECO:0000256" key="1">
    <source>
        <dbReference type="SAM" id="Phobius"/>
    </source>
</evidence>
<sequence length="95" mass="10781">MHFLTYSLLRLAVLVAVFLLSMWLGVGLILSGIAAVAISFAVSYLFFPRLHAAAGDEFRGWISRTPRPRNRVALEDQEVEDAYVDRRLREEGRES</sequence>
<evidence type="ECO:0000313" key="7">
    <source>
        <dbReference type="Proteomes" id="UP000321155"/>
    </source>
</evidence>
<dbReference type="KEGG" id="kfv:AS188_14560"/>
<reference evidence="2 5" key="1">
    <citation type="submission" date="2015-11" db="EMBL/GenBank/DDBJ databases">
        <title>Complete Genome Sequence of Kocuria flava strain HO-9041.</title>
        <authorList>
            <person name="Zhou M."/>
            <person name="Dai J."/>
        </authorList>
    </citation>
    <scope>NUCLEOTIDE SEQUENCE [LARGE SCALE GENOMIC DNA]</scope>
    <source>
        <strain evidence="2 5">HO-9041</strain>
    </source>
</reference>
<proteinExistence type="predicted"/>
<keyword evidence="1" id="KW-1133">Transmembrane helix</keyword>
<keyword evidence="1" id="KW-0472">Membrane</keyword>
<accession>A0A0U3GKM8</accession>
<protein>
    <recommendedName>
        <fullName evidence="8">DUF4229 domain-containing protein</fullName>
    </recommendedName>
</protein>
<dbReference type="AlphaFoldDB" id="A0A0U3GKM8"/>
<evidence type="ECO:0000313" key="5">
    <source>
        <dbReference type="Proteomes" id="UP000057181"/>
    </source>
</evidence>
<feature type="transmembrane region" description="Helical" evidence="1">
    <location>
        <begin position="7"/>
        <end position="23"/>
    </location>
</feature>
<evidence type="ECO:0008006" key="8">
    <source>
        <dbReference type="Google" id="ProtNLM"/>
    </source>
</evidence>
<dbReference type="RefSeq" id="WP_058859447.1">
    <property type="nucleotide sequence ID" value="NZ_BJZR01000002.1"/>
</dbReference>
<gene>
    <name evidence="2" type="ORF">AS188_14560</name>
    <name evidence="4" type="ORF">AUQ48_08090</name>
    <name evidence="3" type="ORF">KFL01_01500</name>
</gene>
<evidence type="ECO:0000313" key="2">
    <source>
        <dbReference type="EMBL" id="ALU40766.1"/>
    </source>
</evidence>
<reference evidence="4 6" key="2">
    <citation type="submission" date="2015-12" db="EMBL/GenBank/DDBJ databases">
        <authorList>
            <person name="Shamseldin A."/>
            <person name="Moawad H."/>
            <person name="Abd El-Rahim W.M."/>
            <person name="Sadowsky M.J."/>
        </authorList>
    </citation>
    <scope>NUCLEOTIDE SEQUENCE [LARGE SCALE GENOMIC DNA]</scope>
    <source>
        <strain evidence="4 6">S43</strain>
    </source>
</reference>
<dbReference type="EMBL" id="CP013254">
    <property type="protein sequence ID" value="ALU40766.1"/>
    <property type="molecule type" value="Genomic_DNA"/>
</dbReference>
<dbReference type="OrthoDB" id="4882974at2"/>
<dbReference type="Proteomes" id="UP000057181">
    <property type="component" value="Chromosome"/>
</dbReference>
<dbReference type="EMBL" id="BJZR01000002">
    <property type="protein sequence ID" value="GEO90844.1"/>
    <property type="molecule type" value="Genomic_DNA"/>
</dbReference>
<evidence type="ECO:0000313" key="4">
    <source>
        <dbReference type="EMBL" id="PLC12200.1"/>
    </source>
</evidence>
<keyword evidence="1" id="KW-0812">Transmembrane</keyword>
<feature type="transmembrane region" description="Helical" evidence="1">
    <location>
        <begin position="29"/>
        <end position="47"/>
    </location>
</feature>
<evidence type="ECO:0000313" key="3">
    <source>
        <dbReference type="EMBL" id="GEO90844.1"/>
    </source>
</evidence>
<organism evidence="2 5">
    <name type="scientific">Kocuria flava</name>
    <dbReference type="NCBI Taxonomy" id="446860"/>
    <lineage>
        <taxon>Bacteria</taxon>
        <taxon>Bacillati</taxon>
        <taxon>Actinomycetota</taxon>
        <taxon>Actinomycetes</taxon>
        <taxon>Micrococcales</taxon>
        <taxon>Micrococcaceae</taxon>
        <taxon>Kocuria</taxon>
    </lineage>
</organism>